<organism evidence="8">
    <name type="scientific">Ixodes scapularis</name>
    <name type="common">Black-legged tick</name>
    <name type="synonym">Deer tick</name>
    <dbReference type="NCBI Taxonomy" id="6945"/>
    <lineage>
        <taxon>Eukaryota</taxon>
        <taxon>Metazoa</taxon>
        <taxon>Ecdysozoa</taxon>
        <taxon>Arthropoda</taxon>
        <taxon>Chelicerata</taxon>
        <taxon>Arachnida</taxon>
        <taxon>Acari</taxon>
        <taxon>Parasitiformes</taxon>
        <taxon>Ixodida</taxon>
        <taxon>Ixodoidea</taxon>
        <taxon>Ixodidae</taxon>
        <taxon>Ixodinae</taxon>
        <taxon>Ixodes</taxon>
    </lineage>
</organism>
<dbReference type="GO" id="GO:0022857">
    <property type="term" value="F:transmembrane transporter activity"/>
    <property type="evidence" value="ECO:0007669"/>
    <property type="project" value="InterPro"/>
</dbReference>
<name>A0A4D5RP06_IXOSC</name>
<dbReference type="PROSITE" id="PS50850">
    <property type="entry name" value="MFS"/>
    <property type="match status" value="1"/>
</dbReference>
<feature type="transmembrane region" description="Helical" evidence="6">
    <location>
        <begin position="336"/>
        <end position="353"/>
    </location>
</feature>
<dbReference type="InterPro" id="IPR036259">
    <property type="entry name" value="MFS_trans_sf"/>
</dbReference>
<feature type="transmembrane region" description="Helical" evidence="6">
    <location>
        <begin position="222"/>
        <end position="243"/>
    </location>
</feature>
<dbReference type="OrthoDB" id="8049622at2759"/>
<reference evidence="8" key="1">
    <citation type="submission" date="2019-04" db="EMBL/GenBank/DDBJ databases">
        <title>An insight into the mialome of Ixodes scapularis.</title>
        <authorList>
            <person name="Ribeiro J.M."/>
            <person name="Mather T.N."/>
            <person name="Karim S."/>
        </authorList>
    </citation>
    <scope>NUCLEOTIDE SEQUENCE</scope>
</reference>
<sequence length="551" mass="62528">MDDIFTHLGPWHYPVIIFCFLRGLPTAYHIMAPTFIAPTLEHWCAKPPQLKNWTDEEWMQHGIPHTGGVLQTGTGSQELSRCEMFGLEEAEDGSYRILNDTRLPCSSWHYEMGDNINTLTNEFDLVCDRVWLRAASQSIFMVGIMVGNIIFSHLSDWYGRKRALLFALPVPIACGVLTAFSPSYLVYNLGRFAASIGIGGLQNSTFTLMIEVIAARHRAVATLIYSAGWTTGLMTLTALAWYIRNWMHLQLVISLFYIIHIFVLFFLPESPRWLLATRNYGKADKILKSAIRKNKVKDVDVDDLIKSFEEKMEQEKMSTKPTFVDLFRYRCIRRTTYVKAAMGILSTLLYYNLTYSIILVGSNPFASFALMGAMEYPVKIVSLFFINYLKRRTSYGVLYSYAFICSLTAIFLPRDPWWLQLIFVLQVKLGSSCASTVLFVQRSELYPTKVRTLATGFMIMASRVGAMTAPFTKELGVIIGPWAPRAVDCCICLSLLVLGLLLPETFKLPLPDNIEDIKNRSRKSTTPEAVTMLPNGHFPGPENEHQITREN</sequence>
<dbReference type="SUPFAM" id="SSF103473">
    <property type="entry name" value="MFS general substrate transporter"/>
    <property type="match status" value="1"/>
</dbReference>
<dbReference type="EMBL" id="GHJT01004857">
    <property type="protein sequence ID" value="MOY38828.1"/>
    <property type="molecule type" value="Transcribed_RNA"/>
</dbReference>
<comment type="subcellular location">
    <subcellularLocation>
        <location evidence="1">Membrane</location>
        <topology evidence="1">Multi-pass membrane protein</topology>
    </subcellularLocation>
</comment>
<feature type="domain" description="Major facilitator superfamily (MFS) profile" evidence="7">
    <location>
        <begin position="86"/>
        <end position="506"/>
    </location>
</feature>
<accession>A0A4D5RP06</accession>
<evidence type="ECO:0000256" key="5">
    <source>
        <dbReference type="SAM" id="MobiDB-lite"/>
    </source>
</evidence>
<evidence type="ECO:0000256" key="4">
    <source>
        <dbReference type="ARBA" id="ARBA00023136"/>
    </source>
</evidence>
<feature type="transmembrane region" description="Helical" evidence="6">
    <location>
        <begin position="192"/>
        <end position="210"/>
    </location>
</feature>
<feature type="region of interest" description="Disordered" evidence="5">
    <location>
        <begin position="519"/>
        <end position="551"/>
    </location>
</feature>
<keyword evidence="2 6" id="KW-0812">Transmembrane</keyword>
<feature type="transmembrane region" description="Helical" evidence="6">
    <location>
        <begin position="163"/>
        <end position="186"/>
    </location>
</feature>
<dbReference type="PANTHER" id="PTHR24064">
    <property type="entry name" value="SOLUTE CARRIER FAMILY 22 MEMBER"/>
    <property type="match status" value="1"/>
</dbReference>
<dbReference type="InterPro" id="IPR020846">
    <property type="entry name" value="MFS_dom"/>
</dbReference>
<dbReference type="VEuPathDB" id="VectorBase:ISCI023859"/>
<feature type="compositionally biased region" description="Basic and acidic residues" evidence="5">
    <location>
        <begin position="542"/>
        <end position="551"/>
    </location>
</feature>
<feature type="transmembrane region" description="Helical" evidence="6">
    <location>
        <begin position="418"/>
        <end position="440"/>
    </location>
</feature>
<evidence type="ECO:0000313" key="8">
    <source>
        <dbReference type="EMBL" id="MOY38828.1"/>
    </source>
</evidence>
<evidence type="ECO:0000256" key="1">
    <source>
        <dbReference type="ARBA" id="ARBA00004141"/>
    </source>
</evidence>
<proteinExistence type="predicted"/>
<dbReference type="GO" id="GO:0016020">
    <property type="term" value="C:membrane"/>
    <property type="evidence" value="ECO:0007669"/>
    <property type="project" value="UniProtKB-SubCell"/>
</dbReference>
<evidence type="ECO:0000256" key="6">
    <source>
        <dbReference type="SAM" id="Phobius"/>
    </source>
</evidence>
<dbReference type="Pfam" id="PF00083">
    <property type="entry name" value="Sugar_tr"/>
    <property type="match status" value="1"/>
</dbReference>
<dbReference type="VEuPathDB" id="VectorBase:ISCP_010582"/>
<evidence type="ECO:0000256" key="2">
    <source>
        <dbReference type="ARBA" id="ARBA00022692"/>
    </source>
</evidence>
<feature type="transmembrane region" description="Helical" evidence="6">
    <location>
        <begin position="393"/>
        <end position="412"/>
    </location>
</feature>
<dbReference type="AlphaFoldDB" id="A0A4D5RP06"/>
<dbReference type="VEuPathDB" id="VectorBase:ISCW023859"/>
<keyword evidence="4 6" id="KW-0472">Membrane</keyword>
<feature type="transmembrane region" description="Helical" evidence="6">
    <location>
        <begin position="365"/>
        <end position="386"/>
    </location>
</feature>
<keyword evidence="3 6" id="KW-1133">Transmembrane helix</keyword>
<dbReference type="InterPro" id="IPR005828">
    <property type="entry name" value="MFS_sugar_transport-like"/>
</dbReference>
<evidence type="ECO:0000259" key="7">
    <source>
        <dbReference type="PROSITE" id="PS50850"/>
    </source>
</evidence>
<feature type="transmembrane region" description="Helical" evidence="6">
    <location>
        <begin position="249"/>
        <end position="268"/>
    </location>
</feature>
<dbReference type="Gene3D" id="1.20.1250.20">
    <property type="entry name" value="MFS general substrate transporter like domains"/>
    <property type="match status" value="1"/>
</dbReference>
<evidence type="ECO:0000256" key="3">
    <source>
        <dbReference type="ARBA" id="ARBA00022989"/>
    </source>
</evidence>
<protein>
    <submittedName>
        <fullName evidence="8">Putative organic cation/carnitine transporter</fullName>
    </submittedName>
</protein>
<feature type="transmembrane region" description="Helical" evidence="6">
    <location>
        <begin position="130"/>
        <end position="151"/>
    </location>
</feature>